<keyword evidence="2" id="KW-0805">Transcription regulation</keyword>
<name>A0A2D0J5B7_XENBU</name>
<dbReference type="SMART" id="SM00345">
    <property type="entry name" value="HTH_GNTR"/>
    <property type="match status" value="1"/>
</dbReference>
<keyword evidence="4" id="KW-0804">Transcription</keyword>
<evidence type="ECO:0000259" key="5">
    <source>
        <dbReference type="PROSITE" id="PS50949"/>
    </source>
</evidence>
<dbReference type="PROSITE" id="PS50949">
    <property type="entry name" value="HTH_GNTR"/>
    <property type="match status" value="1"/>
</dbReference>
<proteinExistence type="predicted"/>
<evidence type="ECO:0000256" key="2">
    <source>
        <dbReference type="ARBA" id="ARBA00023015"/>
    </source>
</evidence>
<dbReference type="Proteomes" id="UP000225833">
    <property type="component" value="Unassembled WGS sequence"/>
</dbReference>
<evidence type="ECO:0000256" key="3">
    <source>
        <dbReference type="ARBA" id="ARBA00023125"/>
    </source>
</evidence>
<keyword evidence="1" id="KW-0663">Pyridoxal phosphate</keyword>
<dbReference type="InterPro" id="IPR036390">
    <property type="entry name" value="WH_DNA-bd_sf"/>
</dbReference>
<dbReference type="PANTHER" id="PTHR46577:SF1">
    <property type="entry name" value="HTH-TYPE TRANSCRIPTIONAL REGULATORY PROTEIN GABR"/>
    <property type="match status" value="1"/>
</dbReference>
<evidence type="ECO:0000256" key="4">
    <source>
        <dbReference type="ARBA" id="ARBA00023163"/>
    </source>
</evidence>
<dbReference type="EMBL" id="NIBS01000001">
    <property type="protein sequence ID" value="PHM29695.1"/>
    <property type="molecule type" value="Genomic_DNA"/>
</dbReference>
<dbReference type="Gene3D" id="1.10.10.10">
    <property type="entry name" value="Winged helix-like DNA-binding domain superfamily/Winged helix DNA-binding domain"/>
    <property type="match status" value="1"/>
</dbReference>
<dbReference type="AlphaFoldDB" id="A0A2D0J5B7"/>
<evidence type="ECO:0000313" key="6">
    <source>
        <dbReference type="EMBL" id="PHM29695.1"/>
    </source>
</evidence>
<comment type="caution">
    <text evidence="6">The sequence shown here is derived from an EMBL/GenBank/DDBJ whole genome shotgun (WGS) entry which is preliminary data.</text>
</comment>
<evidence type="ECO:0000313" key="7">
    <source>
        <dbReference type="Proteomes" id="UP000225833"/>
    </source>
</evidence>
<dbReference type="InterPro" id="IPR051446">
    <property type="entry name" value="HTH_trans_reg/aminotransferase"/>
</dbReference>
<feature type="domain" description="HTH gntR-type" evidence="5">
    <location>
        <begin position="1"/>
        <end position="69"/>
    </location>
</feature>
<reference evidence="6 7" key="1">
    <citation type="journal article" date="2017" name="Nat. Microbiol.">
        <title>Natural product diversity associated with the nematode symbionts Photorhabdus and Xenorhabdus.</title>
        <authorList>
            <person name="Tobias N.J."/>
            <person name="Wolff H."/>
            <person name="Djahanschiri B."/>
            <person name="Grundmann F."/>
            <person name="Kronenwerth M."/>
            <person name="Shi Y.M."/>
            <person name="Simonyi S."/>
            <person name="Grun P."/>
            <person name="Shapiro-Ilan D."/>
            <person name="Pidot S.J."/>
            <person name="Stinear T.P."/>
            <person name="Ebersberger I."/>
            <person name="Bode H.B."/>
        </authorList>
    </citation>
    <scope>NUCLEOTIDE SEQUENCE [LARGE SCALE GENOMIC DNA]</scope>
    <source>
        <strain evidence="6 7">DSM 16342</strain>
    </source>
</reference>
<sequence length="80" mass="8958">MFTYEVIADEVAAAIASDQLQPRARIRSIRAYANSHNVSINTVKAAYRLLEDRGLIVARPQSGYFVSHTLPKLIGRRQVC</sequence>
<dbReference type="SUPFAM" id="SSF46785">
    <property type="entry name" value="Winged helix' DNA-binding domain"/>
    <property type="match status" value="1"/>
</dbReference>
<gene>
    <name evidence="6" type="ORF">Xbud_00232</name>
</gene>
<dbReference type="RefSeq" id="WP_244589830.1">
    <property type="nucleotide sequence ID" value="NZ_CAWNNJ010000001.1"/>
</dbReference>
<dbReference type="GO" id="GO:0003700">
    <property type="term" value="F:DNA-binding transcription factor activity"/>
    <property type="evidence" value="ECO:0007669"/>
    <property type="project" value="InterPro"/>
</dbReference>
<dbReference type="Pfam" id="PF00392">
    <property type="entry name" value="GntR"/>
    <property type="match status" value="1"/>
</dbReference>
<dbReference type="InterPro" id="IPR036388">
    <property type="entry name" value="WH-like_DNA-bd_sf"/>
</dbReference>
<protein>
    <submittedName>
        <fullName evidence="6">GntR family transcriptional regulator</fullName>
    </submittedName>
</protein>
<accession>A0A2D0J5B7</accession>
<dbReference type="CDD" id="cd07377">
    <property type="entry name" value="WHTH_GntR"/>
    <property type="match status" value="1"/>
</dbReference>
<organism evidence="6 7">
    <name type="scientific">Xenorhabdus budapestensis</name>
    <dbReference type="NCBI Taxonomy" id="290110"/>
    <lineage>
        <taxon>Bacteria</taxon>
        <taxon>Pseudomonadati</taxon>
        <taxon>Pseudomonadota</taxon>
        <taxon>Gammaproteobacteria</taxon>
        <taxon>Enterobacterales</taxon>
        <taxon>Morganellaceae</taxon>
        <taxon>Xenorhabdus</taxon>
    </lineage>
</organism>
<dbReference type="InterPro" id="IPR000524">
    <property type="entry name" value="Tscrpt_reg_HTH_GntR"/>
</dbReference>
<dbReference type="GO" id="GO:0003677">
    <property type="term" value="F:DNA binding"/>
    <property type="evidence" value="ECO:0007669"/>
    <property type="project" value="UniProtKB-KW"/>
</dbReference>
<evidence type="ECO:0000256" key="1">
    <source>
        <dbReference type="ARBA" id="ARBA00022898"/>
    </source>
</evidence>
<dbReference type="PANTHER" id="PTHR46577">
    <property type="entry name" value="HTH-TYPE TRANSCRIPTIONAL REGULATORY PROTEIN GABR"/>
    <property type="match status" value="1"/>
</dbReference>
<keyword evidence="3" id="KW-0238">DNA-binding</keyword>